<dbReference type="InterPro" id="IPR001245">
    <property type="entry name" value="Ser-Thr/Tyr_kinase_cat_dom"/>
</dbReference>
<keyword evidence="3" id="KW-1003">Cell membrane</keyword>
<evidence type="ECO:0000256" key="2">
    <source>
        <dbReference type="ARBA" id="ARBA00008684"/>
    </source>
</evidence>
<evidence type="ECO:0000256" key="6">
    <source>
        <dbReference type="ARBA" id="ARBA00022741"/>
    </source>
</evidence>
<feature type="domain" description="Protein kinase" evidence="12">
    <location>
        <begin position="121"/>
        <end position="396"/>
    </location>
</feature>
<accession>A0A6A3CP49</accession>
<keyword evidence="9" id="KW-0472">Membrane</keyword>
<reference evidence="13" key="1">
    <citation type="submission" date="2019-09" db="EMBL/GenBank/DDBJ databases">
        <title>Draft genome information of white flower Hibiscus syriacus.</title>
        <authorList>
            <person name="Kim Y.-M."/>
        </authorList>
    </citation>
    <scope>NUCLEOTIDE SEQUENCE [LARGE SCALE GENOMIC DNA]</scope>
    <source>
        <strain evidence="13">YM2019G1</strain>
    </source>
</reference>
<dbReference type="CDD" id="cd14066">
    <property type="entry name" value="STKc_IRAK"/>
    <property type="match status" value="1"/>
</dbReference>
<dbReference type="PROSITE" id="PS50011">
    <property type="entry name" value="PROTEIN_KINASE_DOM"/>
    <property type="match status" value="1"/>
</dbReference>
<keyword evidence="6" id="KW-0547">Nucleotide-binding</keyword>
<evidence type="ECO:0000256" key="8">
    <source>
        <dbReference type="ARBA" id="ARBA00022840"/>
    </source>
</evidence>
<evidence type="ECO:0000256" key="11">
    <source>
        <dbReference type="SAM" id="MobiDB-lite"/>
    </source>
</evidence>
<evidence type="ECO:0000256" key="9">
    <source>
        <dbReference type="ARBA" id="ARBA00023136"/>
    </source>
</evidence>
<dbReference type="Gene3D" id="3.30.200.20">
    <property type="entry name" value="Phosphorylase Kinase, domain 1"/>
    <property type="match status" value="1"/>
</dbReference>
<dbReference type="SUPFAM" id="SSF56112">
    <property type="entry name" value="Protein kinase-like (PK-like)"/>
    <property type="match status" value="1"/>
</dbReference>
<comment type="subcellular location">
    <subcellularLocation>
        <location evidence="1">Cell membrane</location>
        <topology evidence="1">Lipid-anchor</topology>
    </subcellularLocation>
</comment>
<sequence>MIFCSCPWLQSPRLPRGALQSLEGFLSPTPTIDVSGRFGAVSDRHSDKTNKMNCFPCFSSQKKEGGSKKDHDVSHVEQLQLQQQSVLENKEAPTTVPADYDNNSSIKAFNFRELASATKNFRQECLLGEGSLGKVYKGTIPATGQEVAVKQLDRNAMEGGNEFFVEVGQLSLLQHPNLVGLVGYCADGDQRLLVYEFMPGGSLEDHLHGGGKPLDWVTRMKIAQGTAQGLQYLHEKAKPPIIYRDLKSSKVLLDDEFNPKLSNIGIDKLGSSSDSKMPMQSKMMDNNGYNAPECMQSGTVNAQTDVYSFGVVLLELISGRKALDPSKPEDEKNLVAWAQPIFKEPKNFPQMADPSLNKKFPERGLNQAVAMAAMCVQEEAATRPLISDLSSVLSFLSMATEANNIPEDLPPAISGKLRSMSRDGGSSDDNDEDKETDNESESDDASADGNDDRSLSHKSSGRSLSSFGSRSGRDRSLSHKKSSKSVNYSTYGSDASESNSEGDEGSASSSNEKANEHSEDDDSSNEKADERRNDSMKSNSSAKKTRKKEKTSKGSKSSRKKKKPKDEDDSSHHRSSSTKKGRRKAKDDDDDNEDGSHGGSQPEN</sequence>
<gene>
    <name evidence="13" type="ORF">F3Y22_tig00004041pilonHSYRG00008</name>
</gene>
<dbReference type="Gene3D" id="1.10.510.10">
    <property type="entry name" value="Transferase(Phosphotransferase) domain 1"/>
    <property type="match status" value="1"/>
</dbReference>
<dbReference type="FunFam" id="1.10.510.10:FF:000032">
    <property type="entry name" value="Serine/threonine-protein kinase PBS1"/>
    <property type="match status" value="1"/>
</dbReference>
<feature type="region of interest" description="Disordered" evidence="11">
    <location>
        <begin position="405"/>
        <end position="604"/>
    </location>
</feature>
<feature type="compositionally biased region" description="Polar residues" evidence="11">
    <location>
        <begin position="484"/>
        <end position="499"/>
    </location>
</feature>
<keyword evidence="7 13" id="KW-0418">Kinase</keyword>
<keyword evidence="10" id="KW-0449">Lipoprotein</keyword>
<keyword evidence="14" id="KW-1185">Reference proteome</keyword>
<name>A0A6A3CP49_HIBSY</name>
<dbReference type="GO" id="GO:0005524">
    <property type="term" value="F:ATP binding"/>
    <property type="evidence" value="ECO:0007669"/>
    <property type="project" value="UniProtKB-KW"/>
</dbReference>
<dbReference type="PANTHER" id="PTHR47985:SF32">
    <property type="entry name" value="RECEPTOR-LIKE KINASE LIP2"/>
    <property type="match status" value="1"/>
</dbReference>
<dbReference type="PANTHER" id="PTHR47985">
    <property type="entry name" value="OS07G0668900 PROTEIN"/>
    <property type="match status" value="1"/>
</dbReference>
<evidence type="ECO:0000256" key="7">
    <source>
        <dbReference type="ARBA" id="ARBA00022777"/>
    </source>
</evidence>
<comment type="caution">
    <text evidence="13">The sequence shown here is derived from an EMBL/GenBank/DDBJ whole genome shotgun (WGS) entry which is preliminary data.</text>
</comment>
<evidence type="ECO:0000256" key="10">
    <source>
        <dbReference type="ARBA" id="ARBA00023288"/>
    </source>
</evidence>
<dbReference type="AlphaFoldDB" id="A0A6A3CP49"/>
<feature type="compositionally biased region" description="Basic and acidic residues" evidence="11">
    <location>
        <begin position="524"/>
        <end position="535"/>
    </location>
</feature>
<feature type="compositionally biased region" description="Low complexity" evidence="11">
    <location>
        <begin position="457"/>
        <end position="470"/>
    </location>
</feature>
<keyword evidence="8" id="KW-0067">ATP-binding</keyword>
<feature type="compositionally biased region" description="Acidic residues" evidence="11">
    <location>
        <begin position="426"/>
        <end position="446"/>
    </location>
</feature>
<dbReference type="FunFam" id="3.30.200.20:FF:000178">
    <property type="entry name" value="serine/threonine-protein kinase PBS1-like"/>
    <property type="match status" value="1"/>
</dbReference>
<dbReference type="EMBL" id="VEPZ02000244">
    <property type="protein sequence ID" value="KAE8728909.1"/>
    <property type="molecule type" value="Genomic_DNA"/>
</dbReference>
<evidence type="ECO:0000259" key="12">
    <source>
        <dbReference type="PROSITE" id="PS50011"/>
    </source>
</evidence>
<comment type="similarity">
    <text evidence="2">Belongs to the protein kinase superfamily. Ser/Thr protein kinase family.</text>
</comment>
<proteinExistence type="inferred from homology"/>
<keyword evidence="4" id="KW-0723">Serine/threonine-protein kinase</keyword>
<evidence type="ECO:0000313" key="13">
    <source>
        <dbReference type="EMBL" id="KAE8728909.1"/>
    </source>
</evidence>
<dbReference type="Proteomes" id="UP000436088">
    <property type="component" value="Unassembled WGS sequence"/>
</dbReference>
<keyword evidence="5" id="KW-0808">Transferase</keyword>
<protein>
    <submittedName>
        <fullName evidence="13">Serine/threonine-protein kinase</fullName>
    </submittedName>
</protein>
<dbReference type="InterPro" id="IPR000719">
    <property type="entry name" value="Prot_kinase_dom"/>
</dbReference>
<dbReference type="InterPro" id="IPR011009">
    <property type="entry name" value="Kinase-like_dom_sf"/>
</dbReference>
<organism evidence="13 14">
    <name type="scientific">Hibiscus syriacus</name>
    <name type="common">Rose of Sharon</name>
    <dbReference type="NCBI Taxonomy" id="106335"/>
    <lineage>
        <taxon>Eukaryota</taxon>
        <taxon>Viridiplantae</taxon>
        <taxon>Streptophyta</taxon>
        <taxon>Embryophyta</taxon>
        <taxon>Tracheophyta</taxon>
        <taxon>Spermatophyta</taxon>
        <taxon>Magnoliopsida</taxon>
        <taxon>eudicotyledons</taxon>
        <taxon>Gunneridae</taxon>
        <taxon>Pentapetalae</taxon>
        <taxon>rosids</taxon>
        <taxon>malvids</taxon>
        <taxon>Malvales</taxon>
        <taxon>Malvaceae</taxon>
        <taxon>Malvoideae</taxon>
        <taxon>Hibiscus</taxon>
    </lineage>
</organism>
<evidence type="ECO:0000256" key="1">
    <source>
        <dbReference type="ARBA" id="ARBA00004193"/>
    </source>
</evidence>
<feature type="compositionally biased region" description="Basic residues" evidence="11">
    <location>
        <begin position="573"/>
        <end position="584"/>
    </location>
</feature>
<evidence type="ECO:0000256" key="3">
    <source>
        <dbReference type="ARBA" id="ARBA00022475"/>
    </source>
</evidence>
<dbReference type="GO" id="GO:0005886">
    <property type="term" value="C:plasma membrane"/>
    <property type="evidence" value="ECO:0007669"/>
    <property type="project" value="UniProtKB-SubCell"/>
</dbReference>
<dbReference type="GO" id="GO:0004674">
    <property type="term" value="F:protein serine/threonine kinase activity"/>
    <property type="evidence" value="ECO:0007669"/>
    <property type="project" value="UniProtKB-KW"/>
</dbReference>
<evidence type="ECO:0000256" key="4">
    <source>
        <dbReference type="ARBA" id="ARBA00022527"/>
    </source>
</evidence>
<evidence type="ECO:0000313" key="14">
    <source>
        <dbReference type="Proteomes" id="UP000436088"/>
    </source>
</evidence>
<dbReference type="Pfam" id="PF07714">
    <property type="entry name" value="PK_Tyr_Ser-Thr"/>
    <property type="match status" value="1"/>
</dbReference>
<evidence type="ECO:0000256" key="5">
    <source>
        <dbReference type="ARBA" id="ARBA00022679"/>
    </source>
</evidence>